<dbReference type="PROSITE" id="PS50110">
    <property type="entry name" value="RESPONSE_REGULATORY"/>
    <property type="match status" value="1"/>
</dbReference>
<evidence type="ECO:0000259" key="3">
    <source>
        <dbReference type="PROSITE" id="PS50110"/>
    </source>
</evidence>
<dbReference type="RefSeq" id="WP_002633287.1">
    <property type="nucleotide sequence ID" value="NZ_CP012109.1"/>
</dbReference>
<feature type="modified residue" description="4-aspartylphosphate" evidence="2">
    <location>
        <position position="52"/>
    </location>
</feature>
<proteinExistence type="predicted"/>
<dbReference type="AlphaFoldDB" id="A0A0H4X655"/>
<evidence type="ECO:0000256" key="1">
    <source>
        <dbReference type="ARBA" id="ARBA00022553"/>
    </source>
</evidence>
<dbReference type="OrthoDB" id="9794815at2"/>
<evidence type="ECO:0000256" key="2">
    <source>
        <dbReference type="PROSITE-ProRule" id="PRU00169"/>
    </source>
</evidence>
<protein>
    <submittedName>
        <fullName evidence="4">Response regulator</fullName>
    </submittedName>
</protein>
<feature type="domain" description="Response regulatory" evidence="3">
    <location>
        <begin position="3"/>
        <end position="115"/>
    </location>
</feature>
<name>A0A0H4X655_9BACT</name>
<gene>
    <name evidence="4" type="ORF">A176_000269</name>
</gene>
<dbReference type="EMBL" id="CP012109">
    <property type="protein sequence ID" value="AKQ63357.1"/>
    <property type="molecule type" value="Genomic_DNA"/>
</dbReference>
<dbReference type="eggNOG" id="COG3437">
    <property type="taxonomic scope" value="Bacteria"/>
</dbReference>
<dbReference type="SMART" id="SM00448">
    <property type="entry name" value="REC"/>
    <property type="match status" value="1"/>
</dbReference>
<dbReference type="InterPro" id="IPR011006">
    <property type="entry name" value="CheY-like_superfamily"/>
</dbReference>
<dbReference type="PANTHER" id="PTHR44591:SF3">
    <property type="entry name" value="RESPONSE REGULATORY DOMAIN-CONTAINING PROTEIN"/>
    <property type="match status" value="1"/>
</dbReference>
<dbReference type="PANTHER" id="PTHR44591">
    <property type="entry name" value="STRESS RESPONSE REGULATOR PROTEIN 1"/>
    <property type="match status" value="1"/>
</dbReference>
<keyword evidence="5" id="KW-1185">Reference proteome</keyword>
<dbReference type="Gene3D" id="3.40.50.2300">
    <property type="match status" value="1"/>
</dbReference>
<keyword evidence="1 2" id="KW-0597">Phosphoprotein</keyword>
<sequence length="121" mass="13558">MGPILIVDDEFGIVEAMRDLLSDEGYRTAIALNGKEALERMAEERPCMVLLDYMMPVMNGPALLEAMERSPLLRDIPVVMMSASPPDYWKDLRCAAFLPKPFSLDDLLVVVKRFAQGAILQ</sequence>
<dbReference type="InterPro" id="IPR050595">
    <property type="entry name" value="Bact_response_regulator"/>
</dbReference>
<dbReference type="Pfam" id="PF00072">
    <property type="entry name" value="Response_reg"/>
    <property type="match status" value="1"/>
</dbReference>
<dbReference type="KEGG" id="mym:A176_000269"/>
<evidence type="ECO:0000313" key="4">
    <source>
        <dbReference type="EMBL" id="AKQ63357.1"/>
    </source>
</evidence>
<accession>A0A0H4X655</accession>
<dbReference type="InterPro" id="IPR001789">
    <property type="entry name" value="Sig_transdc_resp-reg_receiver"/>
</dbReference>
<dbReference type="STRING" id="1297742.A176_000269"/>
<evidence type="ECO:0000313" key="5">
    <source>
        <dbReference type="Proteomes" id="UP000009026"/>
    </source>
</evidence>
<dbReference type="PATRIC" id="fig|1297742.4.peg.277"/>
<dbReference type="SUPFAM" id="SSF52172">
    <property type="entry name" value="CheY-like"/>
    <property type="match status" value="1"/>
</dbReference>
<reference evidence="4 5" key="1">
    <citation type="journal article" date="2016" name="PLoS ONE">
        <title>Complete Genome Sequence and Comparative Genomics of a Novel Myxobacterium Myxococcus hansupus.</title>
        <authorList>
            <person name="Sharma G."/>
            <person name="Narwani T."/>
            <person name="Subramanian S."/>
        </authorList>
    </citation>
    <scope>NUCLEOTIDE SEQUENCE [LARGE SCALE GENOMIC DNA]</scope>
    <source>
        <strain evidence="5">mixupus</strain>
    </source>
</reference>
<organism evidence="4 5">
    <name type="scientific">Pseudomyxococcus hansupus</name>
    <dbReference type="NCBI Taxonomy" id="1297742"/>
    <lineage>
        <taxon>Bacteria</taxon>
        <taxon>Pseudomonadati</taxon>
        <taxon>Myxococcota</taxon>
        <taxon>Myxococcia</taxon>
        <taxon>Myxococcales</taxon>
        <taxon>Cystobacterineae</taxon>
        <taxon>Myxococcaceae</taxon>
        <taxon>Pseudomyxococcus</taxon>
    </lineage>
</organism>
<dbReference type="GO" id="GO:0000160">
    <property type="term" value="P:phosphorelay signal transduction system"/>
    <property type="evidence" value="ECO:0007669"/>
    <property type="project" value="InterPro"/>
</dbReference>
<dbReference type="Proteomes" id="UP000009026">
    <property type="component" value="Chromosome"/>
</dbReference>